<dbReference type="AlphaFoldDB" id="A0A0N4WEB6"/>
<organism evidence="1">
    <name type="scientific">Haemonchus placei</name>
    <name type="common">Barber's pole worm</name>
    <dbReference type="NCBI Taxonomy" id="6290"/>
    <lineage>
        <taxon>Eukaryota</taxon>
        <taxon>Metazoa</taxon>
        <taxon>Ecdysozoa</taxon>
        <taxon>Nematoda</taxon>
        <taxon>Chromadorea</taxon>
        <taxon>Rhabditida</taxon>
        <taxon>Rhabditina</taxon>
        <taxon>Rhabditomorpha</taxon>
        <taxon>Strongyloidea</taxon>
        <taxon>Trichostrongylidae</taxon>
        <taxon>Haemonchus</taxon>
    </lineage>
</organism>
<reference evidence="1" key="1">
    <citation type="submission" date="2017-02" db="UniProtKB">
        <authorList>
            <consortium name="WormBaseParasite"/>
        </authorList>
    </citation>
    <scope>IDENTIFICATION</scope>
</reference>
<accession>A0A0N4WEB6</accession>
<proteinExistence type="predicted"/>
<protein>
    <submittedName>
        <fullName evidence="1">UPAR/Ly6 domain-containing protein</fullName>
    </submittedName>
</protein>
<evidence type="ECO:0000313" key="1">
    <source>
        <dbReference type="WBParaSite" id="HPLM_0000897301-mRNA-1"/>
    </source>
</evidence>
<name>A0A0N4WEB6_HAEPC</name>
<dbReference type="WBParaSite" id="HPLM_0000897301-mRNA-1">
    <property type="protein sequence ID" value="HPLM_0000897301-mRNA-1"/>
    <property type="gene ID" value="HPLM_0000897301"/>
</dbReference>
<sequence length="118" mass="12679">LTPISLNINILGHLWCHEGEKKLYNPAQCPAQTLECFKFICESNDTEFVARGCGVSLLSTAAGLPNESCNQALEMCQQVGGTGTCYTCGDKHMCNDTPSHVPMSIAIVLALIGFLSKN</sequence>
<dbReference type="OMA" id="HQAQSIC"/>